<dbReference type="Pfam" id="PF13380">
    <property type="entry name" value="CoA_binding_2"/>
    <property type="match status" value="1"/>
</dbReference>
<dbReference type="InterPro" id="IPR016181">
    <property type="entry name" value="Acyl_CoA_acyltransferase"/>
</dbReference>
<dbReference type="GO" id="GO:0016747">
    <property type="term" value="F:acyltransferase activity, transferring groups other than amino-acyl groups"/>
    <property type="evidence" value="ECO:0007669"/>
    <property type="project" value="InterPro"/>
</dbReference>
<dbReference type="Proteomes" id="UP000595564">
    <property type="component" value="Chromosome"/>
</dbReference>
<dbReference type="SUPFAM" id="SSF52210">
    <property type="entry name" value="Succinyl-CoA synthetase domains"/>
    <property type="match status" value="2"/>
</dbReference>
<keyword evidence="1" id="KW-0436">Ligase</keyword>
<evidence type="ECO:0000256" key="2">
    <source>
        <dbReference type="ARBA" id="ARBA00022741"/>
    </source>
</evidence>
<dbReference type="Gene3D" id="3.40.50.261">
    <property type="entry name" value="Succinyl-CoA synthetase domains"/>
    <property type="match status" value="2"/>
</dbReference>
<protein>
    <recommendedName>
        <fullName evidence="4">N-acetyltransferase domain-containing protein</fullName>
    </recommendedName>
</protein>
<evidence type="ECO:0000313" key="6">
    <source>
        <dbReference type="Proteomes" id="UP000595564"/>
    </source>
</evidence>
<dbReference type="Pfam" id="PF00583">
    <property type="entry name" value="Acetyltransf_1"/>
    <property type="match status" value="1"/>
</dbReference>
<feature type="domain" description="N-acetyltransferase" evidence="4">
    <location>
        <begin position="23"/>
        <end position="178"/>
    </location>
</feature>
<dbReference type="Pfam" id="PF13607">
    <property type="entry name" value="Succ_CoA_lig"/>
    <property type="match status" value="1"/>
</dbReference>
<dbReference type="InterPro" id="IPR003781">
    <property type="entry name" value="CoA-bd"/>
</dbReference>
<proteinExistence type="predicted"/>
<evidence type="ECO:0000256" key="1">
    <source>
        <dbReference type="ARBA" id="ARBA00022598"/>
    </source>
</evidence>
<organism evidence="5 6">
    <name type="scientific">Thermotomaculum hydrothermale</name>
    <dbReference type="NCBI Taxonomy" id="981385"/>
    <lineage>
        <taxon>Bacteria</taxon>
        <taxon>Pseudomonadati</taxon>
        <taxon>Acidobacteriota</taxon>
        <taxon>Holophagae</taxon>
        <taxon>Thermotomaculales</taxon>
        <taxon>Thermotomaculaceae</taxon>
        <taxon>Thermotomaculum</taxon>
    </lineage>
</organism>
<dbReference type="GO" id="GO:0016874">
    <property type="term" value="F:ligase activity"/>
    <property type="evidence" value="ECO:0007669"/>
    <property type="project" value="UniProtKB-KW"/>
</dbReference>
<dbReference type="InterPro" id="IPR016102">
    <property type="entry name" value="Succinyl-CoA_synth-like"/>
</dbReference>
<dbReference type="SUPFAM" id="SSF51735">
    <property type="entry name" value="NAD(P)-binding Rossmann-fold domains"/>
    <property type="match status" value="1"/>
</dbReference>
<dbReference type="InterPro" id="IPR000182">
    <property type="entry name" value="GNAT_dom"/>
</dbReference>
<keyword evidence="6" id="KW-1185">Reference proteome</keyword>
<dbReference type="GO" id="GO:0005524">
    <property type="term" value="F:ATP binding"/>
    <property type="evidence" value="ECO:0007669"/>
    <property type="project" value="UniProtKB-KW"/>
</dbReference>
<dbReference type="PROSITE" id="PS51186">
    <property type="entry name" value="GNAT"/>
    <property type="match status" value="1"/>
</dbReference>
<dbReference type="Gene3D" id="3.40.50.720">
    <property type="entry name" value="NAD(P)-binding Rossmann-like Domain"/>
    <property type="match status" value="1"/>
</dbReference>
<dbReference type="InterPro" id="IPR032875">
    <property type="entry name" value="Succ_CoA_lig_flav_dom"/>
</dbReference>
<accession>A0A7R6PNY9</accession>
<dbReference type="KEGG" id="thyd:TTHT_1078"/>
<evidence type="ECO:0000313" key="5">
    <source>
        <dbReference type="EMBL" id="BBB32616.1"/>
    </source>
</evidence>
<dbReference type="SUPFAM" id="SSF55729">
    <property type="entry name" value="Acyl-CoA N-acyltransferases (Nat)"/>
    <property type="match status" value="1"/>
</dbReference>
<reference evidence="5 6" key="1">
    <citation type="journal article" date="2012" name="Extremophiles">
        <title>Thermotomaculum hydrothermale gen. nov., sp. nov., a novel heterotrophic thermophile within the phylum Acidobacteria from a deep-sea hydrothermal vent chimney in the Southern Okinawa Trough.</title>
        <authorList>
            <person name="Izumi H."/>
            <person name="Nunoura T."/>
            <person name="Miyazaki M."/>
            <person name="Mino S."/>
            <person name="Toki T."/>
            <person name="Takai K."/>
            <person name="Sako Y."/>
            <person name="Sawabe T."/>
            <person name="Nakagawa S."/>
        </authorList>
    </citation>
    <scope>NUCLEOTIDE SEQUENCE [LARGE SCALE GENOMIC DNA]</scope>
    <source>
        <strain evidence="5 6">AC55</strain>
    </source>
</reference>
<evidence type="ECO:0000259" key="4">
    <source>
        <dbReference type="PROSITE" id="PS51186"/>
    </source>
</evidence>
<dbReference type="PANTHER" id="PTHR43334">
    <property type="entry name" value="ACETATE--COA LIGASE [ADP-FORMING]"/>
    <property type="match status" value="1"/>
</dbReference>
<dbReference type="Gene3D" id="3.40.630.30">
    <property type="match status" value="1"/>
</dbReference>
<name>A0A7R6PNY9_9BACT</name>
<dbReference type="InterPro" id="IPR051538">
    <property type="entry name" value="Acyl-CoA_Synth/Transferase"/>
</dbReference>
<dbReference type="InterPro" id="IPR036291">
    <property type="entry name" value="NAD(P)-bd_dom_sf"/>
</dbReference>
<dbReference type="SMART" id="SM00881">
    <property type="entry name" value="CoA_binding"/>
    <property type="match status" value="1"/>
</dbReference>
<evidence type="ECO:0000256" key="3">
    <source>
        <dbReference type="ARBA" id="ARBA00022840"/>
    </source>
</evidence>
<dbReference type="AlphaFoldDB" id="A0A7R6PNY9"/>
<sequence length="800" mass="88244">MFKIIPDGKSFKEHVLLKNGEGILIRAAKREDIPLVSEFMKRLSKESLRMRFMAAVNEVPQNIIEDLCTGDFVESGCLLAIINEETEPKVIGLGNFISMGDSRSAEVAFLVQDEYQGRGISTIILERLAGICAANGYIELVAEVLPDNQQMLNVFKNSGFKVHQLWDSDAVHIELPVIGGASLWEQAAMRERIAVANSLMPILKPKKIAVIGASRDKNSIGNMIFRNILSNGFTGTVYPVNPKAESVNGVKAYKSVEDLPEEIELAVIAVPAKEVIKVSEEAANKGAKGLIVVSAGFAESGKEGKKRQEKLLNLVRNRGMRLIGPSCLGVMNTHPEVNLNASLAPTLPERGTAGFFSHSAALGLVILNYAKKKGIGFTTYVSAGNRADVSGNDLLQYWYEDSNTKLAILYLETFGNPRKFVRIARNMSRKKPILCIKTAKSKAGRKKAEEKTGKSGGGKEETEALFHQAGIIVADTLDELFDIAMILVHQPLPQGKGVGIIANSAGFATLFADSSEANGLEIKEENLINLGAFAKPDDYTKSVKELLLKENVHSLLVGFACVGNCGPEDIAQSIKKGVVEAERENGIKKPVLLCLMGMYGTVNLKTEYTEKNEEYTFPAFRFPESAPKALSQIVKYSEFIEKPVGKIAWYEDTKGDKARKLCQKYINEKEKNIEILLKPEEAKEIIDCFNLPQCNNPNAFKCTLFVKPDPVFGPLLRLETHKGHSIVRITPITERDIEELVERLNLPECNKIGEIFGRVSQMIEEIPWLYSLKIPLSEKGIIAKDIKMALRPSGFIKIEF</sequence>
<dbReference type="PANTHER" id="PTHR43334:SF1">
    <property type="entry name" value="3-HYDROXYPROPIONATE--COA LIGASE [ADP-FORMING]"/>
    <property type="match status" value="1"/>
</dbReference>
<dbReference type="RefSeq" id="WP_201328969.1">
    <property type="nucleotide sequence ID" value="NZ_AP017470.1"/>
</dbReference>
<gene>
    <name evidence="5" type="ORF">TTHT_1078</name>
</gene>
<keyword evidence="2" id="KW-0547">Nucleotide-binding</keyword>
<keyword evidence="3" id="KW-0067">ATP-binding</keyword>
<dbReference type="EMBL" id="AP017470">
    <property type="protein sequence ID" value="BBB32616.1"/>
    <property type="molecule type" value="Genomic_DNA"/>
</dbReference>